<accession>A0A1I0EF03</accession>
<dbReference type="InterPro" id="IPR026816">
    <property type="entry name" value="Flavodoxin_dom"/>
</dbReference>
<reference evidence="3 4" key="1">
    <citation type="submission" date="2016-10" db="EMBL/GenBank/DDBJ databases">
        <authorList>
            <person name="de Groot N.N."/>
        </authorList>
    </citation>
    <scope>NUCLEOTIDE SEQUENCE [LARGE SCALE GENOMIC DNA]</scope>
    <source>
        <strain evidence="3 4">DSM 1801</strain>
    </source>
</reference>
<dbReference type="OrthoDB" id="9813995at2"/>
<dbReference type="STRING" id="29364.SAMN04487772_12041"/>
<evidence type="ECO:0000259" key="2">
    <source>
        <dbReference type="Pfam" id="PF12724"/>
    </source>
</evidence>
<dbReference type="SUPFAM" id="SSF52218">
    <property type="entry name" value="Flavoproteins"/>
    <property type="match status" value="1"/>
</dbReference>
<dbReference type="Pfam" id="PF12724">
    <property type="entry name" value="Flavodoxin_5"/>
    <property type="match status" value="1"/>
</dbReference>
<feature type="transmembrane region" description="Helical" evidence="1">
    <location>
        <begin position="7"/>
        <end position="30"/>
    </location>
</feature>
<dbReference type="Proteomes" id="UP000199800">
    <property type="component" value="Unassembled WGS sequence"/>
</dbReference>
<evidence type="ECO:0000313" key="4">
    <source>
        <dbReference type="Proteomes" id="UP000199800"/>
    </source>
</evidence>
<dbReference type="AlphaFoldDB" id="A0A1I0EF03"/>
<keyword evidence="1" id="KW-0472">Membrane</keyword>
<name>A0A1I0EF03_9FIRM</name>
<organism evidence="3 4">
    <name type="scientific">[Clostridium] polysaccharolyticum</name>
    <dbReference type="NCBI Taxonomy" id="29364"/>
    <lineage>
        <taxon>Bacteria</taxon>
        <taxon>Bacillati</taxon>
        <taxon>Bacillota</taxon>
        <taxon>Clostridia</taxon>
        <taxon>Lachnospirales</taxon>
        <taxon>Lachnospiraceae</taxon>
    </lineage>
</organism>
<proteinExistence type="predicted"/>
<dbReference type="InterPro" id="IPR029039">
    <property type="entry name" value="Flavoprotein-like_sf"/>
</dbReference>
<dbReference type="RefSeq" id="WP_092478478.1">
    <property type="nucleotide sequence ID" value="NZ_FOHN01000020.1"/>
</dbReference>
<dbReference type="EMBL" id="FOHN01000020">
    <property type="protein sequence ID" value="SET43576.1"/>
    <property type="molecule type" value="Genomic_DNA"/>
</dbReference>
<feature type="domain" description="Flavodoxin" evidence="2">
    <location>
        <begin position="79"/>
        <end position="150"/>
    </location>
</feature>
<sequence length="179" mass="20095">MSKVKKIILRIAIAIIVICGGITFLIYSVLKNNDQRKAYAETFGSGDKKAFVMYQPSSTDVMKNITDNYVRGLVDAGYTVDVTYPDLEKEYDVSQYDLVSYGSPVYGGKALDIMKKCVEKITNYKDGIQVFLYTTGVDNKEKEMDGFKKAVQYSNVTTQKIYVNSKTKLEEAYEMGAGK</sequence>
<evidence type="ECO:0000256" key="1">
    <source>
        <dbReference type="SAM" id="Phobius"/>
    </source>
</evidence>
<dbReference type="Gene3D" id="3.40.50.360">
    <property type="match status" value="1"/>
</dbReference>
<keyword evidence="4" id="KW-1185">Reference proteome</keyword>
<evidence type="ECO:0000313" key="3">
    <source>
        <dbReference type="EMBL" id="SET43576.1"/>
    </source>
</evidence>
<keyword evidence="1" id="KW-0812">Transmembrane</keyword>
<gene>
    <name evidence="3" type="ORF">SAMN04487772_12041</name>
</gene>
<protein>
    <recommendedName>
        <fullName evidence="2">Flavodoxin domain-containing protein</fullName>
    </recommendedName>
</protein>
<keyword evidence="1" id="KW-1133">Transmembrane helix</keyword>